<reference evidence="3" key="1">
    <citation type="submission" date="2018-05" db="EMBL/GenBank/DDBJ databases">
        <authorList>
            <person name="Lanie J.A."/>
            <person name="Ng W.-L."/>
            <person name="Kazmierczak K.M."/>
            <person name="Andrzejewski T.M."/>
            <person name="Davidsen T.M."/>
            <person name="Wayne K.J."/>
            <person name="Tettelin H."/>
            <person name="Glass J.I."/>
            <person name="Rusch D."/>
            <person name="Podicherti R."/>
            <person name="Tsui H.-C.T."/>
            <person name="Winkler M.E."/>
        </authorList>
    </citation>
    <scope>NUCLEOTIDE SEQUENCE</scope>
</reference>
<dbReference type="InterPro" id="IPR000917">
    <property type="entry name" value="Sulfatase_N"/>
</dbReference>
<comment type="similarity">
    <text evidence="1">Belongs to the sulfatase family.</text>
</comment>
<protein>
    <recommendedName>
        <fullName evidence="2">Sulfatase N-terminal domain-containing protein</fullName>
    </recommendedName>
</protein>
<feature type="domain" description="Sulfatase N-terminal" evidence="2">
    <location>
        <begin position="3"/>
        <end position="269"/>
    </location>
</feature>
<dbReference type="InterPro" id="IPR050738">
    <property type="entry name" value="Sulfatase"/>
</dbReference>
<dbReference type="Pfam" id="PF00884">
    <property type="entry name" value="Sulfatase"/>
    <property type="match status" value="1"/>
</dbReference>
<dbReference type="Gene3D" id="3.40.720.10">
    <property type="entry name" value="Alkaline Phosphatase, subunit A"/>
    <property type="match status" value="1"/>
</dbReference>
<evidence type="ECO:0000313" key="3">
    <source>
        <dbReference type="EMBL" id="SVC34394.1"/>
    </source>
</evidence>
<dbReference type="AlphaFoldDB" id="A0A382LBX6"/>
<feature type="non-terminal residue" evidence="3">
    <location>
        <position position="321"/>
    </location>
</feature>
<dbReference type="PANTHER" id="PTHR42693:SF33">
    <property type="entry name" value="ARYLSULFATASE"/>
    <property type="match status" value="1"/>
</dbReference>
<evidence type="ECO:0000259" key="2">
    <source>
        <dbReference type="Pfam" id="PF00884"/>
    </source>
</evidence>
<dbReference type="InterPro" id="IPR017850">
    <property type="entry name" value="Alkaline_phosphatase_core_sf"/>
</dbReference>
<proteinExistence type="inferred from homology"/>
<gene>
    <name evidence="3" type="ORF">METZ01_LOCUS287248</name>
</gene>
<name>A0A382LBX6_9ZZZZ</name>
<organism evidence="3">
    <name type="scientific">marine metagenome</name>
    <dbReference type="NCBI Taxonomy" id="408172"/>
    <lineage>
        <taxon>unclassified sequences</taxon>
        <taxon>metagenomes</taxon>
        <taxon>ecological metagenomes</taxon>
    </lineage>
</organism>
<dbReference type="PANTHER" id="PTHR42693">
    <property type="entry name" value="ARYLSULFATASE FAMILY MEMBER"/>
    <property type="match status" value="1"/>
</dbReference>
<dbReference type="EMBL" id="UINC01086174">
    <property type="protein sequence ID" value="SVC34394.1"/>
    <property type="molecule type" value="Genomic_DNA"/>
</dbReference>
<evidence type="ECO:0000256" key="1">
    <source>
        <dbReference type="ARBA" id="ARBA00008779"/>
    </source>
</evidence>
<dbReference type="GO" id="GO:0004065">
    <property type="term" value="F:arylsulfatase activity"/>
    <property type="evidence" value="ECO:0007669"/>
    <property type="project" value="TreeGrafter"/>
</dbReference>
<dbReference type="SUPFAM" id="SSF53649">
    <property type="entry name" value="Alkaline phosphatase-like"/>
    <property type="match status" value="1"/>
</dbReference>
<sequence length="321" mass="36729">MQPNVIFVLLDGARNDRLDSSKDFSALKKEGTLLDNVTTALPYTIGAINAIFSGLYGKDNGVDAYYKMFRLKDSVKILSEIFHENNYFTACDLLSNKILTKRGFDVHQFHDEYVDNLCVRHPDFIRKCIKESKDKPLFLFLYFSGIHTVTVSDVLKKYNWDDTNFYEKKEKNLSKYDEVFNTAGIYAKIIKDTLNEIGISKKTILIFFSDHGTGVGERFGERNYGSFTYEETIRSFYLFIGHNITKNQHTSKLRESIDLFPTILDLAGIKNNYDGPGKTIAPYLLGKEKLKEKNYTFSETGALHGPYPSPKEPNVFCVKTP</sequence>
<accession>A0A382LBX6</accession>